<comment type="caution">
    <text evidence="2">The sequence shown here is derived from an EMBL/GenBank/DDBJ whole genome shotgun (WGS) entry which is preliminary data.</text>
</comment>
<dbReference type="STRING" id="764291.STRUR_2244"/>
<dbReference type="Proteomes" id="UP000005388">
    <property type="component" value="Unassembled WGS sequence"/>
</dbReference>
<sequence>MGRDVLDVTQGSDKRKPKILKVILSIVGLLVLATVIFGIFTFITGDINGKWQSQNMEKQLEKEIAGEFSKETGEFDLSEKDIIGDTRIKMAVKRDKANVTIQVKINEDAFQKAFEDYLSKTINSYLSSQNLQYSDLTDEEKAIFEESIPSQKEIDAIIDQAFSQSVKIGGIYHKKTGIMTAPVFTGNVNRLSHHIKVTKANSKAIKISKVAAQKGDYTIYHKSGNKVTLEGHQKYTFHKE</sequence>
<reference evidence="2 3" key="1">
    <citation type="journal article" date="2014" name="Int. J. Syst. Evol. Microbiol.">
        <title>Phylogenomics and the dynamic genome evolution of the genus Streptococcus.</title>
        <authorList>
            <consortium name="The Broad Institute Genome Sequencing Platform"/>
            <person name="Richards V.P."/>
            <person name="Palmer S.R."/>
            <person name="Pavinski Bitar P.D."/>
            <person name="Qin X."/>
            <person name="Weinstock G.M."/>
            <person name="Highlander S.K."/>
            <person name="Town C.D."/>
            <person name="Burne R.A."/>
            <person name="Stanhope M.J."/>
        </authorList>
    </citation>
    <scope>NUCLEOTIDE SEQUENCE [LARGE SCALE GENOMIC DNA]</scope>
    <source>
        <strain evidence="2 3">2285-97</strain>
    </source>
</reference>
<evidence type="ECO:0000313" key="3">
    <source>
        <dbReference type="Proteomes" id="UP000005388"/>
    </source>
</evidence>
<accession>G5KFA0</accession>
<organism evidence="2 3">
    <name type="scientific">Streptococcus urinalis 2285-97</name>
    <dbReference type="NCBI Taxonomy" id="764291"/>
    <lineage>
        <taxon>Bacteria</taxon>
        <taxon>Bacillati</taxon>
        <taxon>Bacillota</taxon>
        <taxon>Bacilli</taxon>
        <taxon>Lactobacillales</taxon>
        <taxon>Streptococcaceae</taxon>
        <taxon>Streptococcus</taxon>
    </lineage>
</organism>
<keyword evidence="1" id="KW-0812">Transmembrane</keyword>
<gene>
    <name evidence="2" type="ORF">STRUR_2244</name>
</gene>
<keyword evidence="1" id="KW-0472">Membrane</keyword>
<proteinExistence type="predicted"/>
<name>G5KFA0_9STRE</name>
<dbReference type="EMBL" id="AEUZ02000001">
    <property type="protein sequence ID" value="EHJ56739.1"/>
    <property type="molecule type" value="Genomic_DNA"/>
</dbReference>
<evidence type="ECO:0000313" key="2">
    <source>
        <dbReference type="EMBL" id="EHJ56739.1"/>
    </source>
</evidence>
<dbReference type="RefSeq" id="WP_006739484.1">
    <property type="nucleotide sequence ID" value="NZ_AEUZ02000001.1"/>
</dbReference>
<feature type="transmembrane region" description="Helical" evidence="1">
    <location>
        <begin position="22"/>
        <end position="43"/>
    </location>
</feature>
<evidence type="ECO:0000256" key="1">
    <source>
        <dbReference type="SAM" id="Phobius"/>
    </source>
</evidence>
<keyword evidence="3" id="KW-1185">Reference proteome</keyword>
<dbReference type="AlphaFoldDB" id="G5KFA0"/>
<protein>
    <submittedName>
        <fullName evidence="2">Uncharacterized protein</fullName>
    </submittedName>
</protein>
<keyword evidence="1" id="KW-1133">Transmembrane helix</keyword>